<name>A0ABU6H941_9BACI</name>
<dbReference type="RefSeq" id="WP_156183641.1">
    <property type="nucleotide sequence ID" value="NZ_CP023481.1"/>
</dbReference>
<accession>A0ABU6H941</accession>
<dbReference type="Proteomes" id="UP001341297">
    <property type="component" value="Unassembled WGS sequence"/>
</dbReference>
<gene>
    <name evidence="2" type="ORF">P8828_22365</name>
</gene>
<evidence type="ECO:0000256" key="1">
    <source>
        <dbReference type="SAM" id="Phobius"/>
    </source>
</evidence>
<dbReference type="EMBL" id="JARRTL010000034">
    <property type="protein sequence ID" value="MEC0487498.1"/>
    <property type="molecule type" value="Genomic_DNA"/>
</dbReference>
<evidence type="ECO:0000313" key="2">
    <source>
        <dbReference type="EMBL" id="MEC0487498.1"/>
    </source>
</evidence>
<keyword evidence="3" id="KW-1185">Reference proteome</keyword>
<feature type="transmembrane region" description="Helical" evidence="1">
    <location>
        <begin position="18"/>
        <end position="36"/>
    </location>
</feature>
<evidence type="ECO:0000313" key="3">
    <source>
        <dbReference type="Proteomes" id="UP001341297"/>
    </source>
</evidence>
<protein>
    <submittedName>
        <fullName evidence="2">Uncharacterized protein</fullName>
    </submittedName>
</protein>
<sequence>MIISKCEKERKGSDLRGILVYQYILKLIGILGYRYLADAVFKAGK</sequence>
<keyword evidence="1" id="KW-0472">Membrane</keyword>
<proteinExistence type="predicted"/>
<comment type="caution">
    <text evidence="2">The sequence shown here is derived from an EMBL/GenBank/DDBJ whole genome shotgun (WGS) entry which is preliminary data.</text>
</comment>
<organism evidence="2 3">
    <name type="scientific">Bacillus glycinifermentans</name>
    <dbReference type="NCBI Taxonomy" id="1664069"/>
    <lineage>
        <taxon>Bacteria</taxon>
        <taxon>Bacillati</taxon>
        <taxon>Bacillota</taxon>
        <taxon>Bacilli</taxon>
        <taxon>Bacillales</taxon>
        <taxon>Bacillaceae</taxon>
        <taxon>Bacillus</taxon>
    </lineage>
</organism>
<keyword evidence="1" id="KW-1133">Transmembrane helix</keyword>
<reference evidence="2 3" key="1">
    <citation type="submission" date="2023-03" db="EMBL/GenBank/DDBJ databases">
        <title>Agriculturally important microbes genome sequencing.</title>
        <authorList>
            <person name="Dunlap C."/>
        </authorList>
    </citation>
    <scope>NUCLEOTIDE SEQUENCE [LARGE SCALE GENOMIC DNA]</scope>
    <source>
        <strain evidence="2 3">CBP-3203</strain>
    </source>
</reference>
<keyword evidence="1" id="KW-0812">Transmembrane</keyword>